<evidence type="ECO:0000313" key="4">
    <source>
        <dbReference type="Proteomes" id="UP000054776"/>
    </source>
</evidence>
<feature type="transmembrane region" description="Helical" evidence="2">
    <location>
        <begin position="60"/>
        <end position="81"/>
    </location>
</feature>
<protein>
    <submittedName>
        <fullName evidence="3">Uncharacterized protein</fullName>
    </submittedName>
</protein>
<evidence type="ECO:0000256" key="2">
    <source>
        <dbReference type="SAM" id="Phobius"/>
    </source>
</evidence>
<comment type="caution">
    <text evidence="3">The sequence shown here is derived from an EMBL/GenBank/DDBJ whole genome shotgun (WGS) entry which is preliminary data.</text>
</comment>
<dbReference type="Proteomes" id="UP000054776">
    <property type="component" value="Unassembled WGS sequence"/>
</dbReference>
<keyword evidence="2" id="KW-1133">Transmembrane helix</keyword>
<dbReference type="AlphaFoldDB" id="A0A0V1AJC7"/>
<keyword evidence="2" id="KW-0472">Membrane</keyword>
<accession>A0A0V1AJC7</accession>
<keyword evidence="4" id="KW-1185">Reference proteome</keyword>
<evidence type="ECO:0000313" key="3">
    <source>
        <dbReference type="EMBL" id="KRY24750.1"/>
    </source>
</evidence>
<sequence>MQLSPMRALSRRVSLPNNGRPKRDHPAFENCVSTNHVWRERKETTLANFGRIATQHTSTLCGGCVALFMCVFVCVFVRGSLSTNNHFHPAYYTIFMRWWMGPSEYGK</sequence>
<proteinExistence type="predicted"/>
<feature type="region of interest" description="Disordered" evidence="1">
    <location>
        <begin position="1"/>
        <end position="26"/>
    </location>
</feature>
<reference evidence="3 4" key="1">
    <citation type="submission" date="2015-01" db="EMBL/GenBank/DDBJ databases">
        <title>Evolution of Trichinella species and genotypes.</title>
        <authorList>
            <person name="Korhonen P.K."/>
            <person name="Edoardo P."/>
            <person name="Giuseppe L.R."/>
            <person name="Gasser R.B."/>
        </authorList>
    </citation>
    <scope>NUCLEOTIDE SEQUENCE [LARGE SCALE GENOMIC DNA]</scope>
    <source>
        <strain evidence="3">ISS3</strain>
    </source>
</reference>
<name>A0A0V1AJC7_TRISP</name>
<evidence type="ECO:0000256" key="1">
    <source>
        <dbReference type="SAM" id="MobiDB-lite"/>
    </source>
</evidence>
<dbReference type="EMBL" id="JYDH01001462">
    <property type="protein sequence ID" value="KRY24750.1"/>
    <property type="molecule type" value="Genomic_DNA"/>
</dbReference>
<keyword evidence="2" id="KW-0812">Transmembrane</keyword>
<gene>
    <name evidence="3" type="ORF">T01_6453</name>
</gene>
<organism evidence="3 4">
    <name type="scientific">Trichinella spiralis</name>
    <name type="common">Trichina worm</name>
    <dbReference type="NCBI Taxonomy" id="6334"/>
    <lineage>
        <taxon>Eukaryota</taxon>
        <taxon>Metazoa</taxon>
        <taxon>Ecdysozoa</taxon>
        <taxon>Nematoda</taxon>
        <taxon>Enoplea</taxon>
        <taxon>Dorylaimia</taxon>
        <taxon>Trichinellida</taxon>
        <taxon>Trichinellidae</taxon>
        <taxon>Trichinella</taxon>
    </lineage>
</organism>
<dbReference type="InParanoid" id="A0A0V1AJC7"/>